<reference evidence="1 2" key="1">
    <citation type="submission" date="2016-10" db="EMBL/GenBank/DDBJ databases">
        <authorList>
            <person name="de Groot N.N."/>
        </authorList>
    </citation>
    <scope>NUCLEOTIDE SEQUENCE [LARGE SCALE GENOMIC DNA]</scope>
    <source>
        <strain evidence="1 2">DSM 44892</strain>
    </source>
</reference>
<proteinExistence type="predicted"/>
<dbReference type="Proteomes" id="UP000183263">
    <property type="component" value="Unassembled WGS sequence"/>
</dbReference>
<organism evidence="1 2">
    <name type="scientific">Rhodococcus triatomae</name>
    <dbReference type="NCBI Taxonomy" id="300028"/>
    <lineage>
        <taxon>Bacteria</taxon>
        <taxon>Bacillati</taxon>
        <taxon>Actinomycetota</taxon>
        <taxon>Actinomycetes</taxon>
        <taxon>Mycobacteriales</taxon>
        <taxon>Nocardiaceae</taxon>
        <taxon>Rhodococcus</taxon>
    </lineage>
</organism>
<sequence length="253" mass="26928">MAARIPDATVVTALDRSARGVRPVLDLVASDPFGVKARTFEPTAADRTVIEAVLDAAAWVLDTLTVPGTAAWEQAGPDQRARWWVTRIGALNTVAVAAPSLFGILLNRLPLQDLLGFANQTLVLVAVAREYGVDSREDQVDLLAAVLCGRDTDARALLAGTTPGGGDGNGDDRSRWRPFALLGSLWQTAGILRGVGDELHARPHPGGVSSLLSNIPVVGVPARYLGERLALRRAARAGVEWITTHRDRRVVGV</sequence>
<evidence type="ECO:0000313" key="2">
    <source>
        <dbReference type="Proteomes" id="UP000183263"/>
    </source>
</evidence>
<evidence type="ECO:0000313" key="1">
    <source>
        <dbReference type="EMBL" id="SDH07109.1"/>
    </source>
</evidence>
<keyword evidence="2" id="KW-1185">Reference proteome</keyword>
<name>A0A1G7ZEP8_9NOCA</name>
<dbReference type="RefSeq" id="WP_083342760.1">
    <property type="nucleotide sequence ID" value="NZ_CP048813.1"/>
</dbReference>
<gene>
    <name evidence="1" type="ORF">SAMN05444695_10188</name>
</gene>
<dbReference type="AlphaFoldDB" id="A0A1G7ZEP8"/>
<accession>A0A1G7ZEP8</accession>
<protein>
    <submittedName>
        <fullName evidence="1">Uncharacterized protein</fullName>
    </submittedName>
</protein>
<dbReference type="EMBL" id="FNDN01000001">
    <property type="protein sequence ID" value="SDH07109.1"/>
    <property type="molecule type" value="Genomic_DNA"/>
</dbReference>